<name>A0ABR4FPW2_9EURO</name>
<dbReference type="InterPro" id="IPR056632">
    <property type="entry name" value="DUF7730"/>
</dbReference>
<dbReference type="EMBL" id="JBFTWV010000149">
    <property type="protein sequence ID" value="KAL2785281.1"/>
    <property type="molecule type" value="Genomic_DNA"/>
</dbReference>
<dbReference type="Proteomes" id="UP001610563">
    <property type="component" value="Unassembled WGS sequence"/>
</dbReference>
<feature type="compositionally biased region" description="Basic residues" evidence="1">
    <location>
        <begin position="8"/>
        <end position="17"/>
    </location>
</feature>
<comment type="caution">
    <text evidence="3">The sequence shown here is derived from an EMBL/GenBank/DDBJ whole genome shotgun (WGS) entry which is preliminary data.</text>
</comment>
<reference evidence="3 4" key="1">
    <citation type="submission" date="2024-07" db="EMBL/GenBank/DDBJ databases">
        <title>Section-level genome sequencing and comparative genomics of Aspergillus sections Usti and Cavernicolus.</title>
        <authorList>
            <consortium name="Lawrence Berkeley National Laboratory"/>
            <person name="Nybo J.L."/>
            <person name="Vesth T.C."/>
            <person name="Theobald S."/>
            <person name="Frisvad J.C."/>
            <person name="Larsen T.O."/>
            <person name="Kjaerboelling I."/>
            <person name="Rothschild-Mancinelli K."/>
            <person name="Lyhne E.K."/>
            <person name="Kogle M.E."/>
            <person name="Barry K."/>
            <person name="Clum A."/>
            <person name="Na H."/>
            <person name="Ledsgaard L."/>
            <person name="Lin J."/>
            <person name="Lipzen A."/>
            <person name="Kuo A."/>
            <person name="Riley R."/>
            <person name="Mondo S."/>
            <person name="Labutti K."/>
            <person name="Haridas S."/>
            <person name="Pangalinan J."/>
            <person name="Salamov A.A."/>
            <person name="Simmons B.A."/>
            <person name="Magnuson J.K."/>
            <person name="Chen J."/>
            <person name="Drula E."/>
            <person name="Henrissat B."/>
            <person name="Wiebenga A."/>
            <person name="Lubbers R.J."/>
            <person name="Gomes A.C."/>
            <person name="Makela M.R."/>
            <person name="Stajich J."/>
            <person name="Grigoriev I.V."/>
            <person name="Mortensen U.H."/>
            <person name="De Vries R.P."/>
            <person name="Baker S.E."/>
            <person name="Andersen M.R."/>
        </authorList>
    </citation>
    <scope>NUCLEOTIDE SEQUENCE [LARGE SCALE GENOMIC DNA]</scope>
    <source>
        <strain evidence="3 4">CBS 209.92</strain>
    </source>
</reference>
<accession>A0ABR4FPW2</accession>
<evidence type="ECO:0000259" key="2">
    <source>
        <dbReference type="Pfam" id="PF24864"/>
    </source>
</evidence>
<dbReference type="Pfam" id="PF24864">
    <property type="entry name" value="DUF7730"/>
    <property type="match status" value="1"/>
</dbReference>
<feature type="compositionally biased region" description="Low complexity" evidence="1">
    <location>
        <begin position="52"/>
        <end position="62"/>
    </location>
</feature>
<sequence length="230" mass="26212">MVHDSKLKKGPANRRIKGTPLSFTPRLHRPLTLPLQPQAEDGRRHLVRKSQPEPQTSSQEQSHFFQLPFELREMIYHDLLVVPGIHIRLDETDAGAVIGEACRWGAKSKSKSNSKSDDRCVLSFENLSESERQAIRDGPRAYNVLGLLCACRRIYSETIPIIYEKNPFHINQRVLSNLPRIMLPQRLASLRTLHLSVEISRPPRTSAWKRACALLKNMSGLRAPYVSLVH</sequence>
<evidence type="ECO:0000313" key="3">
    <source>
        <dbReference type="EMBL" id="KAL2785281.1"/>
    </source>
</evidence>
<feature type="region of interest" description="Disordered" evidence="1">
    <location>
        <begin position="1"/>
        <end position="62"/>
    </location>
</feature>
<keyword evidence="4" id="KW-1185">Reference proteome</keyword>
<dbReference type="PANTHER" id="PTHR38790">
    <property type="entry name" value="2EXR DOMAIN-CONTAINING PROTEIN-RELATED"/>
    <property type="match status" value="1"/>
</dbReference>
<evidence type="ECO:0000256" key="1">
    <source>
        <dbReference type="SAM" id="MobiDB-lite"/>
    </source>
</evidence>
<protein>
    <recommendedName>
        <fullName evidence="2">DUF7730 domain-containing protein</fullName>
    </recommendedName>
</protein>
<proteinExistence type="predicted"/>
<evidence type="ECO:0000313" key="4">
    <source>
        <dbReference type="Proteomes" id="UP001610563"/>
    </source>
</evidence>
<dbReference type="PANTHER" id="PTHR38790:SF9">
    <property type="entry name" value="F-BOX DOMAIN-CONTAINING PROTEIN"/>
    <property type="match status" value="1"/>
</dbReference>
<gene>
    <name evidence="3" type="ORF">BJX66DRAFT_343237</name>
</gene>
<organism evidence="3 4">
    <name type="scientific">Aspergillus keveii</name>
    <dbReference type="NCBI Taxonomy" id="714993"/>
    <lineage>
        <taxon>Eukaryota</taxon>
        <taxon>Fungi</taxon>
        <taxon>Dikarya</taxon>
        <taxon>Ascomycota</taxon>
        <taxon>Pezizomycotina</taxon>
        <taxon>Eurotiomycetes</taxon>
        <taxon>Eurotiomycetidae</taxon>
        <taxon>Eurotiales</taxon>
        <taxon>Aspergillaceae</taxon>
        <taxon>Aspergillus</taxon>
        <taxon>Aspergillus subgen. Nidulantes</taxon>
    </lineage>
</organism>
<feature type="domain" description="DUF7730" evidence="2">
    <location>
        <begin position="58"/>
        <end position="229"/>
    </location>
</feature>